<accession>A0A0F9FTX3</accession>
<name>A0A0F9FTX3_9ZZZZ</name>
<reference evidence="1" key="1">
    <citation type="journal article" date="2015" name="Nature">
        <title>Complex archaea that bridge the gap between prokaryotes and eukaryotes.</title>
        <authorList>
            <person name="Spang A."/>
            <person name="Saw J.H."/>
            <person name="Jorgensen S.L."/>
            <person name="Zaremba-Niedzwiedzka K."/>
            <person name="Martijn J."/>
            <person name="Lind A.E."/>
            <person name="van Eijk R."/>
            <person name="Schleper C."/>
            <person name="Guy L."/>
            <person name="Ettema T.J."/>
        </authorList>
    </citation>
    <scope>NUCLEOTIDE SEQUENCE</scope>
</reference>
<dbReference type="AlphaFoldDB" id="A0A0F9FTX3"/>
<comment type="caution">
    <text evidence="1">The sequence shown here is derived from an EMBL/GenBank/DDBJ whole genome shotgun (WGS) entry which is preliminary data.</text>
</comment>
<sequence>MSRSEIQELTQAKQLMEEGRIEEAHQIVLGLENKENLTAKELFSCKLLKANFLYKSRKYSEAIIYTDQLLQESQKQGDLLIFLDILMIQSLSHTMLGNVSKSEDLIKKADDLFKKIKGTSIIDLRERESFLVRIKANICTWKGEIHRSLELNKEAFELAEDSKDRELTSASLINIAEKYQFLGDYDNAKLYAERAIEIQYQPWLIYMLGSMIDILLDKGDIEEANHYFQQVSEIREKDKSKINDIFYRYYKALLLKTSLRSKNRVKSEKLLKQIIDDEDVSGGIKSFEAQGRIFAIINLCDLLLIELRITNYPEIIDEIQPYIQKLLDFAEQQQSYWILCETHLLQAKLSLLTFDIKKAKRFLTQAQQIAERFAFTQLSTKIAEENNDLLKREDLWEKLKREGAPMADRVELARLDEQIEGMVRNPTILTAYVREEKVAISRETKICLVCRGKVLGFTYICECGAIYCENCAKALINLENICWVCDIPIDSLKPVKPYKGEVEGENVIIKGKKE</sequence>
<gene>
    <name evidence="1" type="ORF">LCGC14_2263870</name>
</gene>
<dbReference type="InterPro" id="IPR019734">
    <property type="entry name" value="TPR_rpt"/>
</dbReference>
<dbReference type="Pfam" id="PF13424">
    <property type="entry name" value="TPR_12"/>
    <property type="match status" value="1"/>
</dbReference>
<protein>
    <submittedName>
        <fullName evidence="1">Uncharacterized protein</fullName>
    </submittedName>
</protein>
<proteinExistence type="predicted"/>
<dbReference type="SMART" id="SM00028">
    <property type="entry name" value="TPR"/>
    <property type="match status" value="4"/>
</dbReference>
<organism evidence="1">
    <name type="scientific">marine sediment metagenome</name>
    <dbReference type="NCBI Taxonomy" id="412755"/>
    <lineage>
        <taxon>unclassified sequences</taxon>
        <taxon>metagenomes</taxon>
        <taxon>ecological metagenomes</taxon>
    </lineage>
</organism>
<dbReference type="SUPFAM" id="SSF81901">
    <property type="entry name" value="HCP-like"/>
    <property type="match status" value="1"/>
</dbReference>
<dbReference type="SUPFAM" id="SSF57850">
    <property type="entry name" value="RING/U-box"/>
    <property type="match status" value="1"/>
</dbReference>
<dbReference type="Gene3D" id="1.25.40.10">
    <property type="entry name" value="Tetratricopeptide repeat domain"/>
    <property type="match status" value="1"/>
</dbReference>
<dbReference type="InterPro" id="IPR011990">
    <property type="entry name" value="TPR-like_helical_dom_sf"/>
</dbReference>
<dbReference type="EMBL" id="LAZR01031143">
    <property type="protein sequence ID" value="KKL54592.1"/>
    <property type="molecule type" value="Genomic_DNA"/>
</dbReference>
<evidence type="ECO:0000313" key="1">
    <source>
        <dbReference type="EMBL" id="KKL54592.1"/>
    </source>
</evidence>